<reference evidence="8" key="1">
    <citation type="submission" date="2023-07" db="EMBL/GenBank/DDBJ databases">
        <title>A chromosome-level genome assembly of Lolium multiflorum.</title>
        <authorList>
            <person name="Chen Y."/>
            <person name="Copetti D."/>
            <person name="Kolliker R."/>
            <person name="Studer B."/>
        </authorList>
    </citation>
    <scope>NUCLEOTIDE SEQUENCE</scope>
    <source>
        <strain evidence="8">02402/16</strain>
        <tissue evidence="8">Leaf</tissue>
    </source>
</reference>
<evidence type="ECO:0000256" key="2">
    <source>
        <dbReference type="ARBA" id="ARBA00023015"/>
    </source>
</evidence>
<accession>A0AAD8S2A4</accession>
<dbReference type="SMART" id="SM01019">
    <property type="entry name" value="B3"/>
    <property type="match status" value="1"/>
</dbReference>
<dbReference type="PANTHER" id="PTHR31920:SF111">
    <property type="entry name" value="B3 DOMAIN-CONTAINING PROTEIN OS03G0621600-RELATED"/>
    <property type="match status" value="1"/>
</dbReference>
<keyword evidence="2" id="KW-0805">Transcription regulation</keyword>
<feature type="domain" description="TF-B3" evidence="7">
    <location>
        <begin position="120"/>
        <end position="212"/>
    </location>
</feature>
<feature type="compositionally biased region" description="Basic and acidic residues" evidence="6">
    <location>
        <begin position="35"/>
        <end position="53"/>
    </location>
</feature>
<sequence length="236" mass="27293">MDRREVAVGRKVGDRWQEIGNLRWDGQWWARSGRAGDRLGEDRSASVDNRRGEVGWPGDGRLATGQEEDGWRRAGMAGDRDTRMRVLRSSNLGHLRPPTRDRLKKRRAANIGHFQPDVGPDQFLRIVFKPTFNRLRIPHDFVRWFGEIPSNIIVTTNTGCYWRMTTVVEGDDAYIDRGWAAFTVAHRLQIGQFLVFKKVSTFQYNVVIFDYTCTEVMTMCRYHGDTTRCVVFQGHV</sequence>
<evidence type="ECO:0000256" key="5">
    <source>
        <dbReference type="ARBA" id="ARBA00023242"/>
    </source>
</evidence>
<dbReference type="PANTHER" id="PTHR31920">
    <property type="entry name" value="B3 DOMAIN-CONTAINING"/>
    <property type="match status" value="1"/>
</dbReference>
<dbReference type="SUPFAM" id="SSF101936">
    <property type="entry name" value="DNA-binding pseudobarrel domain"/>
    <property type="match status" value="1"/>
</dbReference>
<dbReference type="InterPro" id="IPR003340">
    <property type="entry name" value="B3_DNA-bd"/>
</dbReference>
<protein>
    <recommendedName>
        <fullName evidence="7">TF-B3 domain-containing protein</fullName>
    </recommendedName>
</protein>
<gene>
    <name evidence="8" type="ORF">QYE76_061423</name>
</gene>
<comment type="caution">
    <text evidence="8">The sequence shown here is derived from an EMBL/GenBank/DDBJ whole genome shotgun (WGS) entry which is preliminary data.</text>
</comment>
<keyword evidence="9" id="KW-1185">Reference proteome</keyword>
<dbReference type="CDD" id="cd10017">
    <property type="entry name" value="B3_DNA"/>
    <property type="match status" value="1"/>
</dbReference>
<proteinExistence type="predicted"/>
<organism evidence="8 9">
    <name type="scientific">Lolium multiflorum</name>
    <name type="common">Italian ryegrass</name>
    <name type="synonym">Lolium perenne subsp. multiflorum</name>
    <dbReference type="NCBI Taxonomy" id="4521"/>
    <lineage>
        <taxon>Eukaryota</taxon>
        <taxon>Viridiplantae</taxon>
        <taxon>Streptophyta</taxon>
        <taxon>Embryophyta</taxon>
        <taxon>Tracheophyta</taxon>
        <taxon>Spermatophyta</taxon>
        <taxon>Magnoliopsida</taxon>
        <taxon>Liliopsida</taxon>
        <taxon>Poales</taxon>
        <taxon>Poaceae</taxon>
        <taxon>BOP clade</taxon>
        <taxon>Pooideae</taxon>
        <taxon>Poodae</taxon>
        <taxon>Poeae</taxon>
        <taxon>Poeae Chloroplast Group 2 (Poeae type)</taxon>
        <taxon>Loliodinae</taxon>
        <taxon>Loliinae</taxon>
        <taxon>Lolium</taxon>
    </lineage>
</organism>
<dbReference type="InterPro" id="IPR050655">
    <property type="entry name" value="Plant_B3_domain"/>
</dbReference>
<dbReference type="PROSITE" id="PS50863">
    <property type="entry name" value="B3"/>
    <property type="match status" value="1"/>
</dbReference>
<evidence type="ECO:0000256" key="4">
    <source>
        <dbReference type="ARBA" id="ARBA00023163"/>
    </source>
</evidence>
<keyword evidence="4" id="KW-0804">Transcription</keyword>
<evidence type="ECO:0000313" key="9">
    <source>
        <dbReference type="Proteomes" id="UP001231189"/>
    </source>
</evidence>
<dbReference type="InterPro" id="IPR015300">
    <property type="entry name" value="DNA-bd_pseudobarrel_sf"/>
</dbReference>
<dbReference type="GO" id="GO:0005634">
    <property type="term" value="C:nucleus"/>
    <property type="evidence" value="ECO:0007669"/>
    <property type="project" value="UniProtKB-SubCell"/>
</dbReference>
<name>A0AAD8S2A4_LOLMU</name>
<evidence type="ECO:0000259" key="7">
    <source>
        <dbReference type="PROSITE" id="PS50863"/>
    </source>
</evidence>
<dbReference type="Proteomes" id="UP001231189">
    <property type="component" value="Unassembled WGS sequence"/>
</dbReference>
<comment type="subcellular location">
    <subcellularLocation>
        <location evidence="1">Nucleus</location>
    </subcellularLocation>
</comment>
<dbReference type="GO" id="GO:0003677">
    <property type="term" value="F:DNA binding"/>
    <property type="evidence" value="ECO:0007669"/>
    <property type="project" value="UniProtKB-KW"/>
</dbReference>
<feature type="region of interest" description="Disordered" evidence="6">
    <location>
        <begin position="35"/>
        <end position="61"/>
    </location>
</feature>
<dbReference type="EMBL" id="JAUUTY010000004">
    <property type="protein sequence ID" value="KAK1643618.1"/>
    <property type="molecule type" value="Genomic_DNA"/>
</dbReference>
<evidence type="ECO:0000256" key="6">
    <source>
        <dbReference type="SAM" id="MobiDB-lite"/>
    </source>
</evidence>
<dbReference type="AlphaFoldDB" id="A0AAD8S2A4"/>
<dbReference type="Pfam" id="PF02362">
    <property type="entry name" value="B3"/>
    <property type="match status" value="1"/>
</dbReference>
<dbReference type="Gene3D" id="2.40.330.10">
    <property type="entry name" value="DNA-binding pseudobarrel domain"/>
    <property type="match status" value="1"/>
</dbReference>
<keyword evidence="5" id="KW-0539">Nucleus</keyword>
<keyword evidence="3" id="KW-0238">DNA-binding</keyword>
<evidence type="ECO:0000313" key="8">
    <source>
        <dbReference type="EMBL" id="KAK1643618.1"/>
    </source>
</evidence>
<evidence type="ECO:0000256" key="1">
    <source>
        <dbReference type="ARBA" id="ARBA00004123"/>
    </source>
</evidence>
<evidence type="ECO:0000256" key="3">
    <source>
        <dbReference type="ARBA" id="ARBA00023125"/>
    </source>
</evidence>